<evidence type="ECO:0000256" key="3">
    <source>
        <dbReference type="ARBA" id="ARBA00006310"/>
    </source>
</evidence>
<comment type="caution">
    <text evidence="15">The sequence shown here is derived from an EMBL/GenBank/DDBJ whole genome shotgun (WGS) entry which is preliminary data.</text>
</comment>
<keyword evidence="9 13" id="KW-0067">ATP-binding</keyword>
<dbReference type="GO" id="GO:0019781">
    <property type="term" value="F:NEDD8 activating enzyme activity"/>
    <property type="evidence" value="ECO:0007669"/>
    <property type="project" value="UniProtKB-UniRule"/>
</dbReference>
<dbReference type="InterPro" id="IPR035985">
    <property type="entry name" value="Ubiquitin-activating_enz"/>
</dbReference>
<dbReference type="InterPro" id="IPR030468">
    <property type="entry name" value="Uba3_N"/>
</dbReference>
<comment type="subcellular location">
    <subcellularLocation>
        <location evidence="1">Cytoplasm</location>
    </subcellularLocation>
</comment>
<protein>
    <recommendedName>
        <fullName evidence="4 13">NEDD8-activating enzyme E1 catalytic subunit</fullName>
        <ecNumber evidence="10 13">6.2.1.64</ecNumber>
    </recommendedName>
</protein>
<dbReference type="InterPro" id="IPR033127">
    <property type="entry name" value="UBQ-activ_enz_E1_Cys_AS"/>
</dbReference>
<dbReference type="GO" id="GO:0045116">
    <property type="term" value="P:protein neddylation"/>
    <property type="evidence" value="ECO:0007669"/>
    <property type="project" value="UniProtKB-UniRule"/>
</dbReference>
<evidence type="ECO:0000256" key="6">
    <source>
        <dbReference type="ARBA" id="ARBA00022598"/>
    </source>
</evidence>
<sequence length="426" mass="48067">MRDHSSVIPLLKTIGPFNEVADDYNYQSAWDRLSTSKILVIGAGGLGCEILKNLALTGFKNIHVIDMDTIDLSNLNRQFLFRHKDIGKSKSEIAANFIKQRIGEDNINIIPFFGKIQDKSIEFYSQFDLVISGLDSIEARRWINATLVNLSSSNNKIIPLIDGGTEGFRGQSRVIIPSFTSCFECTLDLMSQKITYPVCTIANTPRLPEHCIEWAHLIQWNIEFGSTKKFDADIPQHIQWMYETALNRAKIFKIEGVTKQLTLGVCKNIIPAIASTNSIIAASCCNEAFKLLTDSNPYLNNYMSYSGDYSIYTYTFENNKRSNCSVCGSLPKKIYVESYKTLQQFIEDIKDKQEIQIKNPSISSISGPLYMSSPTELQKITKNNLSKKLNKLISNGDEIVITDVNLPISLRLIVYFTSDEKDPELN</sequence>
<organism evidence="15 16">
    <name type="scientific">Candida verbasci</name>
    <dbReference type="NCBI Taxonomy" id="1227364"/>
    <lineage>
        <taxon>Eukaryota</taxon>
        <taxon>Fungi</taxon>
        <taxon>Dikarya</taxon>
        <taxon>Ascomycota</taxon>
        <taxon>Saccharomycotina</taxon>
        <taxon>Pichiomycetes</taxon>
        <taxon>Debaryomycetaceae</taxon>
        <taxon>Candida/Lodderomyces clade</taxon>
        <taxon>Candida</taxon>
    </lineage>
</organism>
<comment type="pathway">
    <text evidence="2 13">Protein modification; protein neddylation.</text>
</comment>
<evidence type="ECO:0000313" key="15">
    <source>
        <dbReference type="EMBL" id="CAI5760781.1"/>
    </source>
</evidence>
<dbReference type="InterPro" id="IPR023318">
    <property type="entry name" value="Ub_act_enz_dom_a_sf"/>
</dbReference>
<evidence type="ECO:0000256" key="10">
    <source>
        <dbReference type="ARBA" id="ARBA00023624"/>
    </source>
</evidence>
<dbReference type="SMART" id="SM01181">
    <property type="entry name" value="E2_bind"/>
    <property type="match status" value="1"/>
</dbReference>
<dbReference type="Gene3D" id="1.10.10.520">
    <property type="entry name" value="Ubiquitin activating enzymes (Uba3). Chain: B, domain 2"/>
    <property type="match status" value="1"/>
</dbReference>
<comment type="catalytic activity">
    <reaction evidence="11 13">
        <text>ATP + [NEDD8 protein] + [E1 NEDD8-activating enzyme]-L-cysteine = AMP + diphosphate + [E1 NEDD8-activating enzyme]-S-[NEDD8 protein]-yl-L-cysteine.</text>
        <dbReference type="EC" id="6.2.1.64"/>
    </reaction>
</comment>
<dbReference type="InterPro" id="IPR000594">
    <property type="entry name" value="ThiF_NAD_FAD-bd"/>
</dbReference>
<comment type="function">
    <text evidence="13">Catalytic subunit of the dimeric E1 enzyme, which activates NEDD8.</text>
</comment>
<dbReference type="FunFam" id="1.10.10.520:FF:000001">
    <property type="entry name" value="NEDD8-activating enzyme E1 catalytic subunit"/>
    <property type="match status" value="1"/>
</dbReference>
<evidence type="ECO:0000256" key="1">
    <source>
        <dbReference type="ARBA" id="ARBA00004496"/>
    </source>
</evidence>
<evidence type="ECO:0000256" key="7">
    <source>
        <dbReference type="ARBA" id="ARBA00022741"/>
    </source>
</evidence>
<dbReference type="OrthoDB" id="10255449at2759"/>
<feature type="active site" description="Glycyl thioester intermediate" evidence="12">
    <location>
        <position position="199"/>
    </location>
</feature>
<dbReference type="AlphaFoldDB" id="A0A9W4U0U7"/>
<dbReference type="Pfam" id="PF08825">
    <property type="entry name" value="E2_bind"/>
    <property type="match status" value="1"/>
</dbReference>
<dbReference type="FunFam" id="3.10.290.20:FF:000003">
    <property type="entry name" value="Ubiquitin-activating enzyme E1 C"/>
    <property type="match status" value="1"/>
</dbReference>
<dbReference type="GO" id="GO:0005634">
    <property type="term" value="C:nucleus"/>
    <property type="evidence" value="ECO:0007669"/>
    <property type="project" value="TreeGrafter"/>
</dbReference>
<gene>
    <name evidence="15" type="ORF">CANVERA_P5289</name>
</gene>
<dbReference type="PANTHER" id="PTHR10953:SF6">
    <property type="entry name" value="NEDD8-ACTIVATING ENZYME E1 CATALYTIC SUBUNIT"/>
    <property type="match status" value="1"/>
</dbReference>
<proteinExistence type="inferred from homology"/>
<dbReference type="InterPro" id="IPR014929">
    <property type="entry name" value="E2-binding"/>
</dbReference>
<accession>A0A9W4U0U7</accession>
<dbReference type="GO" id="GO:0005524">
    <property type="term" value="F:ATP binding"/>
    <property type="evidence" value="ECO:0007669"/>
    <property type="project" value="UniProtKB-UniRule"/>
</dbReference>
<dbReference type="PROSITE" id="PS00865">
    <property type="entry name" value="UBIQUITIN_ACTIVAT_2"/>
    <property type="match status" value="1"/>
</dbReference>
<keyword evidence="5" id="KW-0963">Cytoplasm</keyword>
<evidence type="ECO:0000313" key="16">
    <source>
        <dbReference type="Proteomes" id="UP001152885"/>
    </source>
</evidence>
<evidence type="ECO:0000256" key="11">
    <source>
        <dbReference type="ARBA" id="ARBA00024626"/>
    </source>
</evidence>
<keyword evidence="6 13" id="KW-0436">Ligase</keyword>
<dbReference type="CDD" id="cd01488">
    <property type="entry name" value="Uba3_RUB"/>
    <property type="match status" value="1"/>
</dbReference>
<dbReference type="InterPro" id="IPR045886">
    <property type="entry name" value="ThiF/MoeB/HesA"/>
</dbReference>
<feature type="domain" description="E2 binding" evidence="14">
    <location>
        <begin position="334"/>
        <end position="417"/>
    </location>
</feature>
<evidence type="ECO:0000256" key="8">
    <source>
        <dbReference type="ARBA" id="ARBA00022786"/>
    </source>
</evidence>
<keyword evidence="16" id="KW-1185">Reference proteome</keyword>
<dbReference type="PANTHER" id="PTHR10953">
    <property type="entry name" value="UBIQUITIN-ACTIVATING ENZYME E1"/>
    <property type="match status" value="1"/>
</dbReference>
<dbReference type="Proteomes" id="UP001152885">
    <property type="component" value="Unassembled WGS sequence"/>
</dbReference>
<dbReference type="EMBL" id="CANTUO010000007">
    <property type="protein sequence ID" value="CAI5760781.1"/>
    <property type="molecule type" value="Genomic_DNA"/>
</dbReference>
<comment type="similarity">
    <text evidence="3 13">Belongs to the ubiquitin-activating E1 family. UBA3 subfamily.</text>
</comment>
<keyword evidence="8 13" id="KW-0833">Ubl conjugation pathway</keyword>
<evidence type="ECO:0000256" key="4">
    <source>
        <dbReference type="ARBA" id="ARBA00015203"/>
    </source>
</evidence>
<name>A0A9W4U0U7_9ASCO</name>
<dbReference type="Gene3D" id="3.40.50.720">
    <property type="entry name" value="NAD(P)-binding Rossmann-like Domain"/>
    <property type="match status" value="1"/>
</dbReference>
<dbReference type="Pfam" id="PF00899">
    <property type="entry name" value="ThiF"/>
    <property type="match status" value="1"/>
</dbReference>
<dbReference type="Gene3D" id="3.10.290.20">
    <property type="entry name" value="Ubiquitin-like 2 activating enzyme e1b. Chain: B, domain 3"/>
    <property type="match status" value="1"/>
</dbReference>
<evidence type="ECO:0000256" key="9">
    <source>
        <dbReference type="ARBA" id="ARBA00022840"/>
    </source>
</evidence>
<evidence type="ECO:0000256" key="12">
    <source>
        <dbReference type="PROSITE-ProRule" id="PRU10132"/>
    </source>
</evidence>
<evidence type="ECO:0000259" key="14">
    <source>
        <dbReference type="SMART" id="SM01181"/>
    </source>
</evidence>
<dbReference type="EC" id="6.2.1.64" evidence="10 13"/>
<keyword evidence="7 13" id="KW-0547">Nucleotide-binding</keyword>
<evidence type="ECO:0000256" key="5">
    <source>
        <dbReference type="ARBA" id="ARBA00022490"/>
    </source>
</evidence>
<dbReference type="GO" id="GO:0005737">
    <property type="term" value="C:cytoplasm"/>
    <property type="evidence" value="ECO:0007669"/>
    <property type="project" value="UniProtKB-SubCell"/>
</dbReference>
<reference evidence="15" key="1">
    <citation type="submission" date="2022-12" db="EMBL/GenBank/DDBJ databases">
        <authorList>
            <person name="Brejova B."/>
        </authorList>
    </citation>
    <scope>NUCLEOTIDE SEQUENCE</scope>
</reference>
<dbReference type="SUPFAM" id="SSF69572">
    <property type="entry name" value="Activating enzymes of the ubiquitin-like proteins"/>
    <property type="match status" value="1"/>
</dbReference>
<evidence type="ECO:0000256" key="2">
    <source>
        <dbReference type="ARBA" id="ARBA00005032"/>
    </source>
</evidence>
<evidence type="ECO:0000256" key="13">
    <source>
        <dbReference type="RuleBase" id="RU368009"/>
    </source>
</evidence>